<gene>
    <name evidence="2" type="ORF">AWC04_08490</name>
</gene>
<evidence type="ECO:0000313" key="3">
    <source>
        <dbReference type="Proteomes" id="UP000193484"/>
    </source>
</evidence>
<dbReference type="Proteomes" id="UP000193484">
    <property type="component" value="Unassembled WGS sequence"/>
</dbReference>
<accession>A0A1X1RFK6</accession>
<protein>
    <submittedName>
        <fullName evidence="2">Uncharacterized protein</fullName>
    </submittedName>
</protein>
<evidence type="ECO:0000313" key="2">
    <source>
        <dbReference type="EMBL" id="ORV04621.1"/>
    </source>
</evidence>
<dbReference type="AlphaFoldDB" id="A0A1X1RFK6"/>
<keyword evidence="1" id="KW-0472">Membrane</keyword>
<feature type="transmembrane region" description="Helical" evidence="1">
    <location>
        <begin position="67"/>
        <end position="88"/>
    </location>
</feature>
<proteinExistence type="predicted"/>
<name>A0A1X1RFK6_MYCFA</name>
<evidence type="ECO:0000256" key="1">
    <source>
        <dbReference type="SAM" id="Phobius"/>
    </source>
</evidence>
<keyword evidence="1" id="KW-0812">Transmembrane</keyword>
<comment type="caution">
    <text evidence="2">The sequence shown here is derived from an EMBL/GenBank/DDBJ whole genome shotgun (WGS) entry which is preliminary data.</text>
</comment>
<reference evidence="2 3" key="1">
    <citation type="submission" date="2016-01" db="EMBL/GenBank/DDBJ databases">
        <title>The new phylogeny of the genus Mycobacterium.</title>
        <authorList>
            <person name="Tarcisio F."/>
            <person name="Conor M."/>
            <person name="Antonella G."/>
            <person name="Elisabetta G."/>
            <person name="Giulia F.S."/>
            <person name="Sara T."/>
            <person name="Anna F."/>
            <person name="Clotilde B."/>
            <person name="Roberto B."/>
            <person name="Veronica D.S."/>
            <person name="Fabio R."/>
            <person name="Monica P."/>
            <person name="Olivier J."/>
            <person name="Enrico T."/>
            <person name="Nicola S."/>
        </authorList>
    </citation>
    <scope>NUCLEOTIDE SEQUENCE [LARGE SCALE GENOMIC DNA]</scope>
    <source>
        <strain evidence="2 3">DSM 44179</strain>
    </source>
</reference>
<dbReference type="EMBL" id="LQOJ01000030">
    <property type="protein sequence ID" value="ORV04621.1"/>
    <property type="molecule type" value="Genomic_DNA"/>
</dbReference>
<keyword evidence="1" id="KW-1133">Transmembrane helix</keyword>
<sequence length="106" mass="11300">MMEPIPEGGGTLTHQPGAEETVCNDTLPSILIPADHPDPNSVIEQIMEKSFRDALAQPDPGFPWETVGVTAAATLVLVAVGFAGYRFVQSRRDASRPAHTITGDES</sequence>
<keyword evidence="3" id="KW-1185">Reference proteome</keyword>
<organism evidence="2 3">
    <name type="scientific">Mycolicibacterium fallax</name>
    <name type="common">Mycobacterium fallax</name>
    <dbReference type="NCBI Taxonomy" id="1793"/>
    <lineage>
        <taxon>Bacteria</taxon>
        <taxon>Bacillati</taxon>
        <taxon>Actinomycetota</taxon>
        <taxon>Actinomycetes</taxon>
        <taxon>Mycobacteriales</taxon>
        <taxon>Mycobacteriaceae</taxon>
        <taxon>Mycolicibacterium</taxon>
    </lineage>
</organism>